<dbReference type="RefSeq" id="WP_377212438.1">
    <property type="nucleotide sequence ID" value="NZ_JBHTJV010000009.1"/>
</dbReference>
<dbReference type="Proteomes" id="UP001597101">
    <property type="component" value="Unassembled WGS sequence"/>
</dbReference>
<protein>
    <submittedName>
        <fullName evidence="2">DUF6552 family protein</fullName>
    </submittedName>
</protein>
<evidence type="ECO:0000256" key="1">
    <source>
        <dbReference type="SAM" id="Phobius"/>
    </source>
</evidence>
<gene>
    <name evidence="2" type="ORF">ACFQ14_09190</name>
</gene>
<sequence length="82" mass="9038">MTDNPAPHAPGFQRVDVVKWTATIIQLIGYGLTGMNVTPWNVYAFVVGIVLWFSVGWMWKDKAIMVVHVGAFVALVAGYLNS</sequence>
<comment type="caution">
    <text evidence="2">The sequence shown here is derived from an EMBL/GenBank/DDBJ whole genome shotgun (WGS) entry which is preliminary data.</text>
</comment>
<keyword evidence="1" id="KW-1133">Transmembrane helix</keyword>
<accession>A0ABW3FF91</accession>
<organism evidence="2 3">
    <name type="scientific">Pseudahrensia aquimaris</name>
    <dbReference type="NCBI Taxonomy" id="744461"/>
    <lineage>
        <taxon>Bacteria</taxon>
        <taxon>Pseudomonadati</taxon>
        <taxon>Pseudomonadota</taxon>
        <taxon>Alphaproteobacteria</taxon>
        <taxon>Hyphomicrobiales</taxon>
        <taxon>Ahrensiaceae</taxon>
        <taxon>Pseudahrensia</taxon>
    </lineage>
</organism>
<evidence type="ECO:0000313" key="3">
    <source>
        <dbReference type="Proteomes" id="UP001597101"/>
    </source>
</evidence>
<name>A0ABW3FF91_9HYPH</name>
<keyword evidence="3" id="KW-1185">Reference proteome</keyword>
<keyword evidence="1" id="KW-0472">Membrane</keyword>
<dbReference type="EMBL" id="JBHTJV010000009">
    <property type="protein sequence ID" value="MFD0916579.1"/>
    <property type="molecule type" value="Genomic_DNA"/>
</dbReference>
<proteinExistence type="predicted"/>
<dbReference type="InterPro" id="IPR046682">
    <property type="entry name" value="DUF6552"/>
</dbReference>
<keyword evidence="1" id="KW-0812">Transmembrane</keyword>
<dbReference type="Pfam" id="PF20189">
    <property type="entry name" value="DUF6552"/>
    <property type="match status" value="1"/>
</dbReference>
<feature type="transmembrane region" description="Helical" evidence="1">
    <location>
        <begin position="40"/>
        <end position="58"/>
    </location>
</feature>
<feature type="transmembrane region" description="Helical" evidence="1">
    <location>
        <begin position="63"/>
        <end position="80"/>
    </location>
</feature>
<evidence type="ECO:0000313" key="2">
    <source>
        <dbReference type="EMBL" id="MFD0916579.1"/>
    </source>
</evidence>
<reference evidence="3" key="1">
    <citation type="journal article" date="2019" name="Int. J. Syst. Evol. Microbiol.">
        <title>The Global Catalogue of Microorganisms (GCM) 10K type strain sequencing project: providing services to taxonomists for standard genome sequencing and annotation.</title>
        <authorList>
            <consortium name="The Broad Institute Genomics Platform"/>
            <consortium name="The Broad Institute Genome Sequencing Center for Infectious Disease"/>
            <person name="Wu L."/>
            <person name="Ma J."/>
        </authorList>
    </citation>
    <scope>NUCLEOTIDE SEQUENCE [LARGE SCALE GENOMIC DNA]</scope>
    <source>
        <strain evidence="3">CCUG 60023</strain>
    </source>
</reference>